<protein>
    <submittedName>
        <fullName evidence="2">Uncharacterized protein</fullName>
    </submittedName>
</protein>
<dbReference type="Proteomes" id="UP000694044">
    <property type="component" value="Unassembled WGS sequence"/>
</dbReference>
<keyword evidence="3" id="KW-1185">Reference proteome</keyword>
<evidence type="ECO:0000256" key="1">
    <source>
        <dbReference type="SAM" id="MobiDB-lite"/>
    </source>
</evidence>
<comment type="caution">
    <text evidence="2">The sequence shown here is derived from an EMBL/GenBank/DDBJ whole genome shotgun (WGS) entry which is preliminary data.</text>
</comment>
<accession>A0A8T1V5C1</accession>
<name>A0A8T1V5C1_9STRA</name>
<evidence type="ECO:0000313" key="3">
    <source>
        <dbReference type="Proteomes" id="UP000694044"/>
    </source>
</evidence>
<proteinExistence type="predicted"/>
<feature type="region of interest" description="Disordered" evidence="1">
    <location>
        <begin position="28"/>
        <end position="65"/>
    </location>
</feature>
<evidence type="ECO:0000313" key="2">
    <source>
        <dbReference type="EMBL" id="KAG7376106.1"/>
    </source>
</evidence>
<dbReference type="OrthoDB" id="127162at2759"/>
<reference evidence="2" key="1">
    <citation type="submission" date="2021-02" db="EMBL/GenBank/DDBJ databases">
        <authorList>
            <person name="Palmer J.M."/>
        </authorList>
    </citation>
    <scope>NUCLEOTIDE SEQUENCE</scope>
    <source>
        <strain evidence="2">SCRP734</strain>
    </source>
</reference>
<gene>
    <name evidence="2" type="ORF">PHYPSEUDO_014442</name>
</gene>
<dbReference type="EMBL" id="JAGDFM010000811">
    <property type="protein sequence ID" value="KAG7376106.1"/>
    <property type="molecule type" value="Genomic_DNA"/>
</dbReference>
<organism evidence="2 3">
    <name type="scientific">Phytophthora pseudosyringae</name>
    <dbReference type="NCBI Taxonomy" id="221518"/>
    <lineage>
        <taxon>Eukaryota</taxon>
        <taxon>Sar</taxon>
        <taxon>Stramenopiles</taxon>
        <taxon>Oomycota</taxon>
        <taxon>Peronosporomycetes</taxon>
        <taxon>Peronosporales</taxon>
        <taxon>Peronosporaceae</taxon>
        <taxon>Phytophthora</taxon>
    </lineage>
</organism>
<dbReference type="AlphaFoldDB" id="A0A8T1V5C1"/>
<sequence length="133" mass="14080">MAENGYAISSVGSSNDVDVLSDDASASLQLGQDAVGTQEVDSSEPRAPPDDDEEGSCEEVAATDPRSRFNSAADKSLLAEVLTTPPFAGDRKAVTRVWRGIASRLNSSLGTISAFDRVVTTSLLLRKYAVCKR</sequence>